<feature type="region of interest" description="Disordered" evidence="1">
    <location>
        <begin position="30"/>
        <end position="142"/>
    </location>
</feature>
<feature type="region of interest" description="Disordered" evidence="1">
    <location>
        <begin position="214"/>
        <end position="259"/>
    </location>
</feature>
<evidence type="ECO:0000313" key="2">
    <source>
        <dbReference type="EMBL" id="VDK72652.1"/>
    </source>
</evidence>
<dbReference type="OrthoDB" id="6263002at2759"/>
<dbReference type="AlphaFoldDB" id="A0A3P6S9M6"/>
<evidence type="ECO:0000313" key="3">
    <source>
        <dbReference type="Proteomes" id="UP000281553"/>
    </source>
</evidence>
<proteinExistence type="predicted"/>
<feature type="compositionally biased region" description="Basic and acidic residues" evidence="1">
    <location>
        <begin position="65"/>
        <end position="78"/>
    </location>
</feature>
<dbReference type="EMBL" id="UYRU01042087">
    <property type="protein sequence ID" value="VDK72652.1"/>
    <property type="molecule type" value="Genomic_DNA"/>
</dbReference>
<feature type="compositionally biased region" description="Polar residues" evidence="1">
    <location>
        <begin position="96"/>
        <end position="107"/>
    </location>
</feature>
<name>A0A3P6S9M6_DIBLA</name>
<dbReference type="Proteomes" id="UP000281553">
    <property type="component" value="Unassembled WGS sequence"/>
</dbReference>
<accession>A0A3P6S9M6</accession>
<reference evidence="2 3" key="1">
    <citation type="submission" date="2018-11" db="EMBL/GenBank/DDBJ databases">
        <authorList>
            <consortium name="Pathogen Informatics"/>
        </authorList>
    </citation>
    <scope>NUCLEOTIDE SEQUENCE [LARGE SCALE GENOMIC DNA]</scope>
</reference>
<feature type="compositionally biased region" description="Polar residues" evidence="1">
    <location>
        <begin position="33"/>
        <end position="44"/>
    </location>
</feature>
<protein>
    <submittedName>
        <fullName evidence="2">Uncharacterized protein</fullName>
    </submittedName>
</protein>
<sequence>MRYLLFPGVPPSAVVTSTIGGASAVPVVEGKQKSNTLSKSSLKQVKTKRTDRLSPVPGKKSDRHRARDASNDSKESRQLKRQSQHMAKHYIILDPNQGTLVRPSGNTIRPFLTPPAKRKSSGPAAASQSTVKKDSESTDVLENRHFLPPECEYTALLRNAKRPELRQSTISGPASQGPNQYFIITSASSACNFQPEGTPQNGLAPMNATLQGLTEQHLQQQQQPSTGTFSLSRHIPERSKSPSSSASQSAGLETPPPARRQMILTKIGGEEGVLVFPEVHKEDLPTTSGLNNTLARTPDRYGIPRSEENNLPIVNNEFGFANSESTRTTQRICAEEDSGLPRFVNPRGTASPLFQSDYISLEDLMNNCV</sequence>
<evidence type="ECO:0000256" key="1">
    <source>
        <dbReference type="SAM" id="MobiDB-lite"/>
    </source>
</evidence>
<feature type="compositionally biased region" description="Basic and acidic residues" evidence="1">
    <location>
        <begin position="131"/>
        <end position="142"/>
    </location>
</feature>
<gene>
    <name evidence="2" type="ORF">DILT_LOCUS2430</name>
</gene>
<keyword evidence="3" id="KW-1185">Reference proteome</keyword>
<feature type="compositionally biased region" description="Basic residues" evidence="1">
    <location>
        <begin position="79"/>
        <end position="88"/>
    </location>
</feature>
<organism evidence="2 3">
    <name type="scientific">Dibothriocephalus latus</name>
    <name type="common">Fish tapeworm</name>
    <name type="synonym">Diphyllobothrium latum</name>
    <dbReference type="NCBI Taxonomy" id="60516"/>
    <lineage>
        <taxon>Eukaryota</taxon>
        <taxon>Metazoa</taxon>
        <taxon>Spiralia</taxon>
        <taxon>Lophotrochozoa</taxon>
        <taxon>Platyhelminthes</taxon>
        <taxon>Cestoda</taxon>
        <taxon>Eucestoda</taxon>
        <taxon>Diphyllobothriidea</taxon>
        <taxon>Diphyllobothriidae</taxon>
        <taxon>Dibothriocephalus</taxon>
    </lineage>
</organism>
<feature type="compositionally biased region" description="Low complexity" evidence="1">
    <location>
        <begin position="214"/>
        <end position="223"/>
    </location>
</feature>